<dbReference type="InterPro" id="IPR003593">
    <property type="entry name" value="AAA+_ATPase"/>
</dbReference>
<keyword evidence="14" id="KW-0472">Membrane</keyword>
<dbReference type="AlphaFoldDB" id="A0A840RAW8"/>
<dbReference type="FunFam" id="3.30.450.90:FF:000001">
    <property type="entry name" value="Type II secretion system ATPase GspE"/>
    <property type="match status" value="1"/>
</dbReference>
<keyword evidence="9 16" id="KW-0547">Nucleotide-binding</keyword>
<dbReference type="InterPro" id="IPR001482">
    <property type="entry name" value="T2SS/T4SS_dom"/>
</dbReference>
<dbReference type="GO" id="GO:0005886">
    <property type="term" value="C:plasma membrane"/>
    <property type="evidence" value="ECO:0007669"/>
    <property type="project" value="UniProtKB-SubCell"/>
</dbReference>
<keyword evidence="7" id="KW-0997">Cell inner membrane</keyword>
<dbReference type="CDD" id="cd01129">
    <property type="entry name" value="PulE-GspE-like"/>
    <property type="match status" value="1"/>
</dbReference>
<reference evidence="18 19" key="1">
    <citation type="submission" date="2020-08" db="EMBL/GenBank/DDBJ databases">
        <title>Genomic Encyclopedia of Type Strains, Phase IV (KMG-IV): sequencing the most valuable type-strain genomes for metagenomic binning, comparative biology and taxonomic classification.</title>
        <authorList>
            <person name="Goeker M."/>
        </authorList>
    </citation>
    <scope>NUCLEOTIDE SEQUENCE [LARGE SCALE GENOMIC DNA]</scope>
    <source>
        <strain evidence="18 19">DSM 18233</strain>
    </source>
</reference>
<keyword evidence="19" id="KW-1185">Reference proteome</keyword>
<keyword evidence="5 16" id="KW-0813">Transport</keyword>
<organism evidence="18 19">
    <name type="scientific">Silvimonas terrae</name>
    <dbReference type="NCBI Taxonomy" id="300266"/>
    <lineage>
        <taxon>Bacteria</taxon>
        <taxon>Pseudomonadati</taxon>
        <taxon>Pseudomonadota</taxon>
        <taxon>Betaproteobacteria</taxon>
        <taxon>Neisseriales</taxon>
        <taxon>Chitinibacteraceae</taxon>
        <taxon>Silvimonas</taxon>
    </lineage>
</organism>
<evidence type="ECO:0000256" key="1">
    <source>
        <dbReference type="ARBA" id="ARBA00001947"/>
    </source>
</evidence>
<evidence type="ECO:0000256" key="16">
    <source>
        <dbReference type="RuleBase" id="RU366070"/>
    </source>
</evidence>
<evidence type="ECO:0000256" key="12">
    <source>
        <dbReference type="ARBA" id="ARBA00022927"/>
    </source>
</evidence>
<dbReference type="GO" id="GO:0015628">
    <property type="term" value="P:protein secretion by the type II secretion system"/>
    <property type="evidence" value="ECO:0007669"/>
    <property type="project" value="UniProtKB-UniRule"/>
</dbReference>
<dbReference type="SUPFAM" id="SSF52540">
    <property type="entry name" value="P-loop containing nucleoside triphosphate hydrolases"/>
    <property type="match status" value="1"/>
</dbReference>
<evidence type="ECO:0000256" key="2">
    <source>
        <dbReference type="ARBA" id="ARBA00003288"/>
    </source>
</evidence>
<evidence type="ECO:0000256" key="9">
    <source>
        <dbReference type="ARBA" id="ARBA00022741"/>
    </source>
</evidence>
<dbReference type="RefSeq" id="WP_184096785.1">
    <property type="nucleotide sequence ID" value="NZ_JACHHN010000001.1"/>
</dbReference>
<dbReference type="GO" id="GO:0046872">
    <property type="term" value="F:metal ion binding"/>
    <property type="evidence" value="ECO:0007669"/>
    <property type="project" value="UniProtKB-KW"/>
</dbReference>
<keyword evidence="8" id="KW-0479">Metal-binding</keyword>
<evidence type="ECO:0000256" key="10">
    <source>
        <dbReference type="ARBA" id="ARBA00022833"/>
    </source>
</evidence>
<evidence type="ECO:0000256" key="15">
    <source>
        <dbReference type="ARBA" id="ARBA00034006"/>
    </source>
</evidence>
<comment type="function">
    <text evidence="2 16">ATPase component of the type II secretion system required for the energy-dependent secretion of extracellular factors such as proteases and toxins from the periplasm. Acts as a molecular motor to provide the energy that is required for assembly of the pseudopilus and the extrusion of substrates generated in the cytoplasm.</text>
</comment>
<comment type="similarity">
    <text evidence="4 16">Belongs to the GSP E family.</text>
</comment>
<feature type="domain" description="Bacterial type II secretion system protein E" evidence="17">
    <location>
        <begin position="310"/>
        <end position="324"/>
    </location>
</feature>
<evidence type="ECO:0000256" key="7">
    <source>
        <dbReference type="ARBA" id="ARBA00022519"/>
    </source>
</evidence>
<dbReference type="FunFam" id="3.40.50.300:FF:000398">
    <property type="entry name" value="Type IV pilus assembly ATPase PilB"/>
    <property type="match status" value="1"/>
</dbReference>
<dbReference type="PROSITE" id="PS00662">
    <property type="entry name" value="T2SP_E"/>
    <property type="match status" value="1"/>
</dbReference>
<proteinExistence type="inferred from homology"/>
<comment type="subcellular location">
    <subcellularLocation>
        <location evidence="3 16">Cell inner membrane</location>
    </subcellularLocation>
</comment>
<dbReference type="GO" id="GO:0015627">
    <property type="term" value="C:type II protein secretion system complex"/>
    <property type="evidence" value="ECO:0007669"/>
    <property type="project" value="UniProtKB-UniRule"/>
</dbReference>
<dbReference type="Gene3D" id="3.40.50.300">
    <property type="entry name" value="P-loop containing nucleotide triphosphate hydrolases"/>
    <property type="match status" value="1"/>
</dbReference>
<comment type="cofactor">
    <cofactor evidence="1">
        <name>Zn(2+)</name>
        <dbReference type="ChEBI" id="CHEBI:29105"/>
    </cofactor>
</comment>
<dbReference type="GO" id="GO:0016887">
    <property type="term" value="F:ATP hydrolysis activity"/>
    <property type="evidence" value="ECO:0007669"/>
    <property type="project" value="TreeGrafter"/>
</dbReference>
<dbReference type="Proteomes" id="UP000543030">
    <property type="component" value="Unassembled WGS sequence"/>
</dbReference>
<dbReference type="SUPFAM" id="SSF160246">
    <property type="entry name" value="EspE N-terminal domain-like"/>
    <property type="match status" value="1"/>
</dbReference>
<dbReference type="SMART" id="SM00382">
    <property type="entry name" value="AAA"/>
    <property type="match status" value="1"/>
</dbReference>
<dbReference type="EMBL" id="JACHHN010000001">
    <property type="protein sequence ID" value="MBB5189563.1"/>
    <property type="molecule type" value="Genomic_DNA"/>
</dbReference>
<evidence type="ECO:0000313" key="19">
    <source>
        <dbReference type="Proteomes" id="UP000543030"/>
    </source>
</evidence>
<keyword evidence="13" id="KW-1278">Translocase</keyword>
<evidence type="ECO:0000256" key="6">
    <source>
        <dbReference type="ARBA" id="ARBA00022475"/>
    </source>
</evidence>
<dbReference type="Gene3D" id="3.30.450.90">
    <property type="match status" value="1"/>
</dbReference>
<gene>
    <name evidence="18" type="ORF">HNQ50_000273</name>
</gene>
<dbReference type="InterPro" id="IPR027417">
    <property type="entry name" value="P-loop_NTPase"/>
</dbReference>
<protein>
    <recommendedName>
        <fullName evidence="16">Type II secretion system protein E</fullName>
        <shortName evidence="16">T2SS protein E</shortName>
    </recommendedName>
    <alternativeName>
        <fullName evidence="16">Type II traffic warden ATPase</fullName>
    </alternativeName>
</protein>
<dbReference type="GO" id="GO:0005524">
    <property type="term" value="F:ATP binding"/>
    <property type="evidence" value="ECO:0007669"/>
    <property type="project" value="UniProtKB-UniRule"/>
</dbReference>
<keyword evidence="10" id="KW-0862">Zinc</keyword>
<evidence type="ECO:0000256" key="5">
    <source>
        <dbReference type="ARBA" id="ARBA00022448"/>
    </source>
</evidence>
<dbReference type="GO" id="GO:0008564">
    <property type="term" value="F:protein-exporting ATPase activity"/>
    <property type="evidence" value="ECO:0007669"/>
    <property type="project" value="UniProtKB-EC"/>
</dbReference>
<evidence type="ECO:0000313" key="18">
    <source>
        <dbReference type="EMBL" id="MBB5189563.1"/>
    </source>
</evidence>
<keyword evidence="6" id="KW-1003">Cell membrane</keyword>
<evidence type="ECO:0000256" key="13">
    <source>
        <dbReference type="ARBA" id="ARBA00022967"/>
    </source>
</evidence>
<evidence type="ECO:0000256" key="11">
    <source>
        <dbReference type="ARBA" id="ARBA00022840"/>
    </source>
</evidence>
<evidence type="ECO:0000256" key="4">
    <source>
        <dbReference type="ARBA" id="ARBA00006611"/>
    </source>
</evidence>
<name>A0A840RAW8_9NEIS</name>
<dbReference type="InterPro" id="IPR037257">
    <property type="entry name" value="T2SS_E_N_sf"/>
</dbReference>
<dbReference type="InterPro" id="IPR054757">
    <property type="entry name" value="GSPE_N1E"/>
</dbReference>
<dbReference type="InterPro" id="IPR013369">
    <property type="entry name" value="T2SS_GspE"/>
</dbReference>
<keyword evidence="12 16" id="KW-0653">Protein transport</keyword>
<sequence>MSARLVPYHYARDFGVVDTVQYEDSVHVLMRKGADLAALNELRRVAGRPLDVELLDQEAYEARLSELFSNAGSASSSVADDLEGSLDLSRLAQELPEIEDLLETEDDAPIIRLINALLTEALRENASDLHLEPFETRSVVRFRVDGQLRDILEPKRALHSALVSRIKVMAGLDIAEKRLPQDGRITLRVAGRPVDVRVSTLPTGHGERAVLRLLDKSAGRLNLEKLGMGGEVLVQLQAMLNEPHGIVLVTGPTGSGKTTTLYAALSRMDSKTANIMTVEDPIEYDLDGVGQTQINPRIDMSFARALRAILRQDPDVIMIGEIRDLETAQIAVQASLTGHLVLATLHTNDAISAVTRLTDMGIEPFLLASSLLGVLAQRLARKLCPACRRLDEPQPDELAAFGGLGKPVLYRPVGCPECGESGYRGRTGLYELLKVDETLRGMIHARVPEQQLKEYALAHGMSTLRQDGVRRVQRGETALEEVWRVTRES</sequence>
<evidence type="ECO:0000256" key="8">
    <source>
        <dbReference type="ARBA" id="ARBA00022723"/>
    </source>
</evidence>
<evidence type="ECO:0000256" key="14">
    <source>
        <dbReference type="ARBA" id="ARBA00023136"/>
    </source>
</evidence>
<dbReference type="Pfam" id="PF22341">
    <property type="entry name" value="GSPE_N1E"/>
    <property type="match status" value="1"/>
</dbReference>
<comment type="caution">
    <text evidence="18">The sequence shown here is derived from an EMBL/GenBank/DDBJ whole genome shotgun (WGS) entry which is preliminary data.</text>
</comment>
<evidence type="ECO:0000259" key="17">
    <source>
        <dbReference type="PROSITE" id="PS00662"/>
    </source>
</evidence>
<comment type="catalytic activity">
    <reaction evidence="15">
        <text>ATP + H2O + cellular proteinSide 1 = ADP + phosphate + cellular proteinSide 2.</text>
        <dbReference type="EC" id="7.4.2.8"/>
    </reaction>
</comment>
<dbReference type="PANTHER" id="PTHR30258">
    <property type="entry name" value="TYPE II SECRETION SYSTEM PROTEIN GSPE-RELATED"/>
    <property type="match status" value="1"/>
</dbReference>
<dbReference type="Pfam" id="PF00437">
    <property type="entry name" value="T2SSE"/>
    <property type="match status" value="1"/>
</dbReference>
<evidence type="ECO:0000256" key="3">
    <source>
        <dbReference type="ARBA" id="ARBA00004533"/>
    </source>
</evidence>
<dbReference type="PANTHER" id="PTHR30258:SF27">
    <property type="entry name" value="BACTERIOPHAGE ADSORPTION PROTEIN B-RELATED"/>
    <property type="match status" value="1"/>
</dbReference>
<accession>A0A840RAW8</accession>
<dbReference type="NCBIfam" id="TIGR02533">
    <property type="entry name" value="type_II_gspE"/>
    <property type="match status" value="1"/>
</dbReference>
<keyword evidence="11 16" id="KW-0067">ATP-binding</keyword>
<dbReference type="Gene3D" id="3.30.300.160">
    <property type="entry name" value="Type II secretion system, protein E, N-terminal domain"/>
    <property type="match status" value="1"/>
</dbReference>